<organism evidence="1 2">
    <name type="scientific">Deinococcus irradiatisoli</name>
    <dbReference type="NCBI Taxonomy" id="2202254"/>
    <lineage>
        <taxon>Bacteria</taxon>
        <taxon>Thermotogati</taxon>
        <taxon>Deinococcota</taxon>
        <taxon>Deinococci</taxon>
        <taxon>Deinococcales</taxon>
        <taxon>Deinococcaceae</taxon>
        <taxon>Deinococcus</taxon>
    </lineage>
</organism>
<evidence type="ECO:0000313" key="1">
    <source>
        <dbReference type="EMBL" id="AWN24035.1"/>
    </source>
</evidence>
<gene>
    <name evidence="1" type="ORF">DKM44_12980</name>
</gene>
<reference evidence="1 2" key="1">
    <citation type="submission" date="2018-05" db="EMBL/GenBank/DDBJ databases">
        <title>Complete Genome Sequence of Deinococcus sp. strain 17bor-2.</title>
        <authorList>
            <person name="Srinivasan S."/>
        </authorList>
    </citation>
    <scope>NUCLEOTIDE SEQUENCE [LARGE SCALE GENOMIC DNA]</scope>
    <source>
        <strain evidence="1 2">17bor-2</strain>
    </source>
</reference>
<keyword evidence="2" id="KW-1185">Reference proteome</keyword>
<sequence length="75" mass="8499">MTATAHRSREAHLDHVQDVRRQKKIDELQRRGVRALCCDRCGMNSGLSRYFEGCNASRDDGSTCEGGRWVEVMGK</sequence>
<dbReference type="KEGG" id="dez:DKM44_12980"/>
<name>A0A2Z3JGB5_9DEIO</name>
<accession>A0A2Z3JGB5</accession>
<protein>
    <submittedName>
        <fullName evidence="1">Uncharacterized protein</fullName>
    </submittedName>
</protein>
<dbReference type="AlphaFoldDB" id="A0A2Z3JGB5"/>
<dbReference type="EMBL" id="CP029494">
    <property type="protein sequence ID" value="AWN24035.1"/>
    <property type="molecule type" value="Genomic_DNA"/>
</dbReference>
<proteinExistence type="predicted"/>
<evidence type="ECO:0000313" key="2">
    <source>
        <dbReference type="Proteomes" id="UP000245368"/>
    </source>
</evidence>
<dbReference type="Proteomes" id="UP000245368">
    <property type="component" value="Chromosome"/>
</dbReference>
<dbReference type="RefSeq" id="WP_109827763.1">
    <property type="nucleotide sequence ID" value="NZ_CP029494.1"/>
</dbReference>